<keyword evidence="7" id="KW-1185">Reference proteome</keyword>
<protein>
    <submittedName>
        <fullName evidence="6">TGFB1I1</fullName>
    </submittedName>
</protein>
<dbReference type="InterPro" id="IPR001781">
    <property type="entry name" value="Znf_LIM"/>
</dbReference>
<accession>A0ABY6LLX2</accession>
<dbReference type="SMART" id="SM00132">
    <property type="entry name" value="LIM"/>
    <property type="match status" value="4"/>
</dbReference>
<evidence type="ECO:0000313" key="6">
    <source>
        <dbReference type="EMBL" id="UYV81301.1"/>
    </source>
</evidence>
<keyword evidence="1 4" id="KW-0479">Metal-binding</keyword>
<evidence type="ECO:0000256" key="2">
    <source>
        <dbReference type="ARBA" id="ARBA00022833"/>
    </source>
</evidence>
<evidence type="ECO:0000259" key="5">
    <source>
        <dbReference type="PROSITE" id="PS50023"/>
    </source>
</evidence>
<evidence type="ECO:0000256" key="1">
    <source>
        <dbReference type="ARBA" id="ARBA00022723"/>
    </source>
</evidence>
<dbReference type="PROSITE" id="PS50023">
    <property type="entry name" value="LIM_DOMAIN_2"/>
    <property type="match status" value="3"/>
</dbReference>
<dbReference type="PANTHER" id="PTHR24214:SF62">
    <property type="entry name" value="LEUPAXIN"/>
    <property type="match status" value="1"/>
</dbReference>
<dbReference type="PROSITE" id="PS00478">
    <property type="entry name" value="LIM_DOMAIN_1"/>
    <property type="match status" value="2"/>
</dbReference>
<keyword evidence="3 4" id="KW-0440">LIM domain</keyword>
<gene>
    <name evidence="6" type="ORF">LAZ67_20000700</name>
</gene>
<name>A0ABY6LLX2_9ARAC</name>
<feature type="domain" description="LIM zinc-binding" evidence="5">
    <location>
        <begin position="88"/>
        <end position="147"/>
    </location>
</feature>
<sequence>MTAMDKLWHAEHFQCAKCKLELGALRTFFPKDGKPYCESCFHANFSPTCAGCKKIIQGVRYTSSTPHGFREKEGRPYCKKDYDKATAPMCDHCKMPITENYVGALKKHYHKQCFQCKDCKTPLKGDKFWELSGKPYCELHYHTRNGTLCHGCQKGIDGKCAIAMNRKYHPEHFTCANCNTVLGEGTYRDHMDKPYCHPCFEKLFR</sequence>
<feature type="domain" description="LIM zinc-binding" evidence="5">
    <location>
        <begin position="148"/>
        <end position="205"/>
    </location>
</feature>
<dbReference type="Proteomes" id="UP001235939">
    <property type="component" value="Chromosome 20"/>
</dbReference>
<dbReference type="Gene3D" id="2.10.110.10">
    <property type="entry name" value="Cysteine Rich Protein"/>
    <property type="match status" value="3"/>
</dbReference>
<dbReference type="InterPro" id="IPR050604">
    <property type="entry name" value="PDZ-LIM_domain"/>
</dbReference>
<evidence type="ECO:0000313" key="7">
    <source>
        <dbReference type="Proteomes" id="UP001235939"/>
    </source>
</evidence>
<proteinExistence type="predicted"/>
<dbReference type="PANTHER" id="PTHR24214">
    <property type="entry name" value="PDZ AND LIM DOMAIN PROTEIN ZASP"/>
    <property type="match status" value="1"/>
</dbReference>
<keyword evidence="2 4" id="KW-0862">Zinc</keyword>
<reference evidence="6 7" key="1">
    <citation type="submission" date="2022-01" db="EMBL/GenBank/DDBJ databases">
        <title>A chromosomal length assembly of Cordylochernes scorpioides.</title>
        <authorList>
            <person name="Zeh D."/>
            <person name="Zeh J."/>
        </authorList>
    </citation>
    <scope>NUCLEOTIDE SEQUENCE [LARGE SCALE GENOMIC DNA]</scope>
    <source>
        <strain evidence="6">IN4F17</strain>
        <tissue evidence="6">Whole Body</tissue>
    </source>
</reference>
<evidence type="ECO:0000256" key="4">
    <source>
        <dbReference type="PROSITE-ProRule" id="PRU00125"/>
    </source>
</evidence>
<dbReference type="Pfam" id="PF00412">
    <property type="entry name" value="LIM"/>
    <property type="match status" value="3"/>
</dbReference>
<evidence type="ECO:0000256" key="3">
    <source>
        <dbReference type="ARBA" id="ARBA00023038"/>
    </source>
</evidence>
<dbReference type="EMBL" id="CP092882">
    <property type="protein sequence ID" value="UYV81301.1"/>
    <property type="molecule type" value="Genomic_DNA"/>
</dbReference>
<feature type="domain" description="LIM zinc-binding" evidence="5">
    <location>
        <begin position="1"/>
        <end position="47"/>
    </location>
</feature>
<organism evidence="6 7">
    <name type="scientific">Cordylochernes scorpioides</name>
    <dbReference type="NCBI Taxonomy" id="51811"/>
    <lineage>
        <taxon>Eukaryota</taxon>
        <taxon>Metazoa</taxon>
        <taxon>Ecdysozoa</taxon>
        <taxon>Arthropoda</taxon>
        <taxon>Chelicerata</taxon>
        <taxon>Arachnida</taxon>
        <taxon>Pseudoscorpiones</taxon>
        <taxon>Cheliferoidea</taxon>
        <taxon>Chernetidae</taxon>
        <taxon>Cordylochernes</taxon>
    </lineage>
</organism>
<dbReference type="SUPFAM" id="SSF57716">
    <property type="entry name" value="Glucocorticoid receptor-like (DNA-binding domain)"/>
    <property type="match status" value="4"/>
</dbReference>